<dbReference type="PROSITE" id="PS50109">
    <property type="entry name" value="HIS_KIN"/>
    <property type="match status" value="1"/>
</dbReference>
<dbReference type="CDD" id="cd00082">
    <property type="entry name" value="HisKA"/>
    <property type="match status" value="1"/>
</dbReference>
<dbReference type="InterPro" id="IPR036890">
    <property type="entry name" value="HATPase_C_sf"/>
</dbReference>
<dbReference type="eggNOG" id="COG3852">
    <property type="taxonomic scope" value="Bacteria"/>
</dbReference>
<keyword evidence="9" id="KW-0175">Coiled coil</keyword>
<evidence type="ECO:0000256" key="5">
    <source>
        <dbReference type="ARBA" id="ARBA00022741"/>
    </source>
</evidence>
<dbReference type="InterPro" id="IPR036097">
    <property type="entry name" value="HisK_dim/P_sf"/>
</dbReference>
<keyword evidence="8" id="KW-0902">Two-component regulatory system</keyword>
<dbReference type="SUPFAM" id="SSF47384">
    <property type="entry name" value="Homodimeric domain of signal transducing histidine kinase"/>
    <property type="match status" value="1"/>
</dbReference>
<sequence>MQPHTLAEKFFSERSFSLSLKLTVFIIALFLYAMLYITFSGGFLSTQEWRLILYFLYIIIFAATFLCGFMPGIVIAVLSSILASSILVPQGLTFEQLSVADLEIYPFVAMYFIIVITVNWFRENIERLKEQLVENERLHQQARHMEKLMLAGEIAAGIAHEVRNPLTVVQGYIQLISAKCKKQCNSEDSFSLLLDELNRANDIISDFLRFSRPDQPQKSQVNPNEVIESSASLIYGEAMRHNVRIFLYPDADMPTVLLDKDQLIQVFLNLFHNAIQAMPQGGTITVYTGYDKHLDLVTIKVLDSGTGMDAQTAQRLFSPFYTTKENGTGLGLSISQSIIHAHGGEIKVDSTPGQGTEFIITLPLHKLTEEQAGGAL</sequence>
<comment type="caution">
    <text evidence="12">The sequence shown here is derived from an EMBL/GenBank/DDBJ whole genome shotgun (WGS) entry which is preliminary data.</text>
</comment>
<dbReference type="GO" id="GO:0005524">
    <property type="term" value="F:ATP binding"/>
    <property type="evidence" value="ECO:0007669"/>
    <property type="project" value="UniProtKB-KW"/>
</dbReference>
<dbReference type="PANTHER" id="PTHR43065">
    <property type="entry name" value="SENSOR HISTIDINE KINASE"/>
    <property type="match status" value="1"/>
</dbReference>
<feature type="transmembrane region" description="Helical" evidence="10">
    <location>
        <begin position="20"/>
        <end position="39"/>
    </location>
</feature>
<keyword evidence="10" id="KW-0812">Transmembrane</keyword>
<evidence type="ECO:0000256" key="10">
    <source>
        <dbReference type="SAM" id="Phobius"/>
    </source>
</evidence>
<reference evidence="12 13" key="1">
    <citation type="submission" date="2009-02" db="EMBL/GenBank/DDBJ databases">
        <title>Sequencing of the draft genome and assembly of Dethiobacter alkaliphilus AHT 1.</title>
        <authorList>
            <consortium name="US DOE Joint Genome Institute (JGI-PGF)"/>
            <person name="Lucas S."/>
            <person name="Copeland A."/>
            <person name="Lapidus A."/>
            <person name="Glavina del Rio T."/>
            <person name="Dalin E."/>
            <person name="Tice H."/>
            <person name="Bruce D."/>
            <person name="Goodwin L."/>
            <person name="Pitluck S."/>
            <person name="Larimer F."/>
            <person name="Land M.L."/>
            <person name="Hauser L."/>
            <person name="Muyzer G."/>
        </authorList>
    </citation>
    <scope>NUCLEOTIDE SEQUENCE [LARGE SCALE GENOMIC DNA]</scope>
    <source>
        <strain evidence="12 13">AHT 1</strain>
    </source>
</reference>
<dbReference type="OrthoDB" id="9764522at2"/>
<dbReference type="SUPFAM" id="SSF55874">
    <property type="entry name" value="ATPase domain of HSP90 chaperone/DNA topoisomerase II/histidine kinase"/>
    <property type="match status" value="1"/>
</dbReference>
<keyword evidence="10" id="KW-1133">Transmembrane helix</keyword>
<keyword evidence="3" id="KW-0597">Phosphoprotein</keyword>
<evidence type="ECO:0000256" key="4">
    <source>
        <dbReference type="ARBA" id="ARBA00022679"/>
    </source>
</evidence>
<dbReference type="InterPro" id="IPR003661">
    <property type="entry name" value="HisK_dim/P_dom"/>
</dbReference>
<dbReference type="InterPro" id="IPR005467">
    <property type="entry name" value="His_kinase_dom"/>
</dbReference>
<dbReference type="RefSeq" id="WP_008515309.1">
    <property type="nucleotide sequence ID" value="NZ_ACJM01000004.1"/>
</dbReference>
<keyword evidence="13" id="KW-1185">Reference proteome</keyword>
<organism evidence="12 13">
    <name type="scientific">Dethiobacter alkaliphilus AHT 1</name>
    <dbReference type="NCBI Taxonomy" id="555088"/>
    <lineage>
        <taxon>Bacteria</taxon>
        <taxon>Bacillati</taxon>
        <taxon>Bacillota</taxon>
        <taxon>Dethiobacteria</taxon>
        <taxon>Dethiobacterales</taxon>
        <taxon>Dethiobacteraceae</taxon>
        <taxon>Dethiobacter</taxon>
    </lineage>
</organism>
<keyword evidence="6 12" id="KW-0418">Kinase</keyword>
<dbReference type="Pfam" id="PF00512">
    <property type="entry name" value="HisKA"/>
    <property type="match status" value="1"/>
</dbReference>
<evidence type="ECO:0000256" key="9">
    <source>
        <dbReference type="SAM" id="Coils"/>
    </source>
</evidence>
<evidence type="ECO:0000256" key="2">
    <source>
        <dbReference type="ARBA" id="ARBA00012438"/>
    </source>
</evidence>
<dbReference type="Gene3D" id="3.30.565.10">
    <property type="entry name" value="Histidine kinase-like ATPase, C-terminal domain"/>
    <property type="match status" value="1"/>
</dbReference>
<dbReference type="SMART" id="SM00387">
    <property type="entry name" value="HATPase_c"/>
    <property type="match status" value="1"/>
</dbReference>
<feature type="coiled-coil region" evidence="9">
    <location>
        <begin position="118"/>
        <end position="148"/>
    </location>
</feature>
<dbReference type="Pfam" id="PF02518">
    <property type="entry name" value="HATPase_c"/>
    <property type="match status" value="1"/>
</dbReference>
<gene>
    <name evidence="12" type="ORF">DealDRAFT_0919</name>
</gene>
<evidence type="ECO:0000256" key="6">
    <source>
        <dbReference type="ARBA" id="ARBA00022777"/>
    </source>
</evidence>
<evidence type="ECO:0000313" key="12">
    <source>
        <dbReference type="EMBL" id="EEG78042.1"/>
    </source>
</evidence>
<dbReference type="AlphaFoldDB" id="C0GEL0"/>
<comment type="catalytic activity">
    <reaction evidence="1">
        <text>ATP + protein L-histidine = ADP + protein N-phospho-L-histidine.</text>
        <dbReference type="EC" id="2.7.13.3"/>
    </reaction>
</comment>
<dbReference type="GO" id="GO:0000155">
    <property type="term" value="F:phosphorelay sensor kinase activity"/>
    <property type="evidence" value="ECO:0007669"/>
    <property type="project" value="InterPro"/>
</dbReference>
<dbReference type="InterPro" id="IPR004358">
    <property type="entry name" value="Sig_transdc_His_kin-like_C"/>
</dbReference>
<evidence type="ECO:0000256" key="1">
    <source>
        <dbReference type="ARBA" id="ARBA00000085"/>
    </source>
</evidence>
<dbReference type="Gene3D" id="1.10.287.130">
    <property type="match status" value="1"/>
</dbReference>
<feature type="transmembrane region" description="Helical" evidence="10">
    <location>
        <begin position="104"/>
        <end position="121"/>
    </location>
</feature>
<keyword evidence="4" id="KW-0808">Transferase</keyword>
<dbReference type="PRINTS" id="PR00344">
    <property type="entry name" value="BCTRLSENSOR"/>
</dbReference>
<feature type="transmembrane region" description="Helical" evidence="10">
    <location>
        <begin position="51"/>
        <end position="84"/>
    </location>
</feature>
<keyword evidence="7" id="KW-0067">ATP-binding</keyword>
<name>C0GEL0_DETAL</name>
<dbReference type="PANTHER" id="PTHR43065:SF10">
    <property type="entry name" value="PEROXIDE STRESS-ACTIVATED HISTIDINE KINASE MAK3"/>
    <property type="match status" value="1"/>
</dbReference>
<keyword evidence="5" id="KW-0547">Nucleotide-binding</keyword>
<evidence type="ECO:0000256" key="3">
    <source>
        <dbReference type="ARBA" id="ARBA00022553"/>
    </source>
</evidence>
<evidence type="ECO:0000256" key="8">
    <source>
        <dbReference type="ARBA" id="ARBA00023012"/>
    </source>
</evidence>
<feature type="domain" description="Histidine kinase" evidence="11">
    <location>
        <begin position="157"/>
        <end position="366"/>
    </location>
</feature>
<keyword evidence="10" id="KW-0472">Membrane</keyword>
<dbReference type="InterPro" id="IPR003594">
    <property type="entry name" value="HATPase_dom"/>
</dbReference>
<dbReference type="EMBL" id="ACJM01000004">
    <property type="protein sequence ID" value="EEG78042.1"/>
    <property type="molecule type" value="Genomic_DNA"/>
</dbReference>
<dbReference type="EC" id="2.7.13.3" evidence="2"/>
<dbReference type="SMART" id="SM00388">
    <property type="entry name" value="HisKA"/>
    <property type="match status" value="1"/>
</dbReference>
<dbReference type="STRING" id="555088.DealDRAFT_0919"/>
<evidence type="ECO:0000313" key="13">
    <source>
        <dbReference type="Proteomes" id="UP000006443"/>
    </source>
</evidence>
<evidence type="ECO:0000259" key="11">
    <source>
        <dbReference type="PROSITE" id="PS50109"/>
    </source>
</evidence>
<evidence type="ECO:0000256" key="7">
    <source>
        <dbReference type="ARBA" id="ARBA00022840"/>
    </source>
</evidence>
<accession>C0GEL0</accession>
<protein>
    <recommendedName>
        <fullName evidence="2">histidine kinase</fullName>
        <ecNumber evidence="2">2.7.13.3</ecNumber>
    </recommendedName>
</protein>
<proteinExistence type="predicted"/>
<dbReference type="Proteomes" id="UP000006443">
    <property type="component" value="Unassembled WGS sequence"/>
</dbReference>